<accession>A0A401U4Q0</accession>
<dbReference type="Pfam" id="PF12732">
    <property type="entry name" value="YtxH"/>
    <property type="match status" value="1"/>
</dbReference>
<evidence type="ECO:0000256" key="1">
    <source>
        <dbReference type="SAM" id="Phobius"/>
    </source>
</evidence>
<proteinExistence type="predicted"/>
<name>A0A401U4Q0_9BACT</name>
<evidence type="ECO:0008006" key="4">
    <source>
        <dbReference type="Google" id="ProtNLM"/>
    </source>
</evidence>
<reference evidence="2 3" key="1">
    <citation type="submission" date="2018-11" db="EMBL/GenBank/DDBJ databases">
        <title>Chryseotalea sanarue gen. nov., sp., nov., a member of the family Cytophagaceae, isolated from a brackish lake in Hamamatsu Japan.</title>
        <authorList>
            <person name="Maejima Y."/>
            <person name="Iino T."/>
            <person name="Muraguchi Y."/>
            <person name="Fukuda K."/>
            <person name="Ohkuma M."/>
            <person name="Moriuchi R."/>
            <person name="Dohra H."/>
            <person name="Kimbara K."/>
            <person name="Shintani M."/>
        </authorList>
    </citation>
    <scope>NUCLEOTIDE SEQUENCE [LARGE SCALE GENOMIC DNA]</scope>
    <source>
        <strain evidence="2 3">Ys</strain>
    </source>
</reference>
<evidence type="ECO:0000313" key="3">
    <source>
        <dbReference type="Proteomes" id="UP000288227"/>
    </source>
</evidence>
<evidence type="ECO:0000313" key="2">
    <source>
        <dbReference type="EMBL" id="GCC49852.1"/>
    </source>
</evidence>
<dbReference type="RefSeq" id="WP_127120521.1">
    <property type="nucleotide sequence ID" value="NZ_BHXQ01000001.1"/>
</dbReference>
<dbReference type="PANTHER" id="PTHR35792:SF2">
    <property type="entry name" value="GENERAL STRESS PROTEIN"/>
    <property type="match status" value="1"/>
</dbReference>
<dbReference type="OrthoDB" id="676025at2"/>
<keyword evidence="1" id="KW-0812">Transmembrane</keyword>
<feature type="transmembrane region" description="Helical" evidence="1">
    <location>
        <begin position="6"/>
        <end position="25"/>
    </location>
</feature>
<dbReference type="EMBL" id="BHXQ01000001">
    <property type="protein sequence ID" value="GCC49852.1"/>
    <property type="molecule type" value="Genomic_DNA"/>
</dbReference>
<dbReference type="Proteomes" id="UP000288227">
    <property type="component" value="Unassembled WGS sequence"/>
</dbReference>
<keyword evidence="1" id="KW-0472">Membrane</keyword>
<protein>
    <recommendedName>
        <fullName evidence="4">YtxH domain-containing protein</fullName>
    </recommendedName>
</protein>
<dbReference type="InterPro" id="IPR024623">
    <property type="entry name" value="YtxH"/>
</dbReference>
<sequence length="86" mass="9025">MDAKNLIGGLLAGAAVGVAIGMLLAPDSGTNTRKKISDGSRKLTDSIKDSVDGSIDSLKEKFNSGMDEVVRKGKDSLYNANEKIKV</sequence>
<keyword evidence="1" id="KW-1133">Transmembrane helix</keyword>
<dbReference type="AlphaFoldDB" id="A0A401U4Q0"/>
<comment type="caution">
    <text evidence="2">The sequence shown here is derived from an EMBL/GenBank/DDBJ whole genome shotgun (WGS) entry which is preliminary data.</text>
</comment>
<organism evidence="2 3">
    <name type="scientific">Chryseotalea sanaruensis</name>
    <dbReference type="NCBI Taxonomy" id="2482724"/>
    <lineage>
        <taxon>Bacteria</taxon>
        <taxon>Pseudomonadati</taxon>
        <taxon>Bacteroidota</taxon>
        <taxon>Cytophagia</taxon>
        <taxon>Cytophagales</taxon>
        <taxon>Chryseotaleaceae</taxon>
        <taxon>Chryseotalea</taxon>
    </lineage>
</organism>
<dbReference type="PANTHER" id="PTHR35792">
    <property type="entry name" value="GENERAL STRESS PROTEIN"/>
    <property type="match status" value="1"/>
</dbReference>
<dbReference type="InterPro" id="IPR052928">
    <property type="entry name" value="Desiccation-related_membrane"/>
</dbReference>
<gene>
    <name evidence="2" type="ORF">SanaruYs_00660</name>
</gene>
<keyword evidence="3" id="KW-1185">Reference proteome</keyword>